<comment type="subcellular location">
    <subcellularLocation>
        <location evidence="2 9 11">Cytoplasm</location>
    </subcellularLocation>
</comment>
<dbReference type="GO" id="GO:0003949">
    <property type="term" value="F:1-(5-phosphoribosyl)-5-[(5-phosphoribosylamino)methylideneamino]imidazole-4-carboxamide isomerase activity"/>
    <property type="evidence" value="ECO:0007669"/>
    <property type="project" value="UniProtKB-UniRule"/>
</dbReference>
<keyword evidence="8 9" id="KW-0413">Isomerase</keyword>
<evidence type="ECO:0000313" key="13">
    <source>
        <dbReference type="Proteomes" id="UP000218327"/>
    </source>
</evidence>
<evidence type="ECO:0000256" key="5">
    <source>
        <dbReference type="ARBA" id="ARBA00022490"/>
    </source>
</evidence>
<dbReference type="CDD" id="cd04732">
    <property type="entry name" value="HisA"/>
    <property type="match status" value="1"/>
</dbReference>
<evidence type="ECO:0000256" key="8">
    <source>
        <dbReference type="ARBA" id="ARBA00023235"/>
    </source>
</evidence>
<dbReference type="Proteomes" id="UP000218327">
    <property type="component" value="Unassembled WGS sequence"/>
</dbReference>
<dbReference type="GO" id="GO:0005737">
    <property type="term" value="C:cytoplasm"/>
    <property type="evidence" value="ECO:0007669"/>
    <property type="project" value="UniProtKB-SubCell"/>
</dbReference>
<keyword evidence="6 9" id="KW-0028">Amino-acid biosynthesis</keyword>
<evidence type="ECO:0000256" key="1">
    <source>
        <dbReference type="ARBA" id="ARBA00000901"/>
    </source>
</evidence>
<reference evidence="13" key="1">
    <citation type="submission" date="2017-08" db="EMBL/GenBank/DDBJ databases">
        <title>A dynamic microbial community with high functional redundancy inhabits the cold, oxic subseafloor aquifer.</title>
        <authorList>
            <person name="Tully B.J."/>
            <person name="Wheat C.G."/>
            <person name="Glazer B.T."/>
            <person name="Huber J.A."/>
        </authorList>
    </citation>
    <scope>NUCLEOTIDE SEQUENCE [LARGE SCALE GENOMIC DNA]</scope>
</reference>
<dbReference type="NCBIfam" id="TIGR00007">
    <property type="entry name" value="1-(5-phosphoribosyl)-5-[(5-phosphoribosylamino)methylideneamino]imidazole-4-carboxamide isomerase"/>
    <property type="match status" value="1"/>
</dbReference>
<dbReference type="InterPro" id="IPR044524">
    <property type="entry name" value="Isoase_HisA-like"/>
</dbReference>
<comment type="caution">
    <text evidence="12">The sequence shown here is derived from an EMBL/GenBank/DDBJ whole genome shotgun (WGS) entry which is preliminary data.</text>
</comment>
<sequence length="246" mass="25915">MLVIPAIDLKDGQCVRLLQGRMEDATVFSDDPVQMAGQWLSMGARRLHIVDLNGAFAGTPVNGDIVADIAKAYPELPIQIGGGIRDLESIKFYIDAGVSYVIIGTAAVKQPEFVKQACDAYPGKVIVGLDAIDGKVATEGWADISELTAVDLAQKFAGYGVQAIVYTDISRDGMMQGVNIESTVELAEQSSIPVIASGGVSKLSDIVDLKAVANTATGAGIMGAITGRAIYDGKLDLSEAQRYCDE</sequence>
<dbReference type="NCBIfam" id="NF010112">
    <property type="entry name" value="PRK13585.1"/>
    <property type="match status" value="1"/>
</dbReference>
<dbReference type="FunFam" id="3.20.20.70:FF:000009">
    <property type="entry name" value="1-(5-phosphoribosyl)-5-[(5-phosphoribosylamino)methylideneamino] imidazole-4-carboxamide isomerase"/>
    <property type="match status" value="1"/>
</dbReference>
<evidence type="ECO:0000256" key="7">
    <source>
        <dbReference type="ARBA" id="ARBA00023102"/>
    </source>
</evidence>
<feature type="active site" description="Proton donor" evidence="9">
    <location>
        <position position="130"/>
    </location>
</feature>
<dbReference type="UniPathway" id="UPA00031">
    <property type="reaction ID" value="UER00009"/>
</dbReference>
<accession>A0A2A5ASR6</accession>
<organism evidence="12 13">
    <name type="scientific">SAR86 cluster bacterium</name>
    <dbReference type="NCBI Taxonomy" id="2030880"/>
    <lineage>
        <taxon>Bacteria</taxon>
        <taxon>Pseudomonadati</taxon>
        <taxon>Pseudomonadota</taxon>
        <taxon>Gammaproteobacteria</taxon>
        <taxon>SAR86 cluster</taxon>
    </lineage>
</organism>
<dbReference type="GO" id="GO:0000105">
    <property type="term" value="P:L-histidine biosynthetic process"/>
    <property type="evidence" value="ECO:0007669"/>
    <property type="project" value="UniProtKB-UniRule"/>
</dbReference>
<evidence type="ECO:0000256" key="4">
    <source>
        <dbReference type="ARBA" id="ARBA00009667"/>
    </source>
</evidence>
<dbReference type="Pfam" id="PF00977">
    <property type="entry name" value="His_biosynth"/>
    <property type="match status" value="1"/>
</dbReference>
<evidence type="ECO:0000256" key="11">
    <source>
        <dbReference type="RuleBase" id="RU003658"/>
    </source>
</evidence>
<comment type="pathway">
    <text evidence="3 9 11">Amino-acid biosynthesis; L-histidine biosynthesis; L-histidine from 5-phospho-alpha-D-ribose 1-diphosphate: step 4/9.</text>
</comment>
<proteinExistence type="inferred from homology"/>
<comment type="catalytic activity">
    <reaction evidence="1 9 11">
        <text>1-(5-phospho-beta-D-ribosyl)-5-[(5-phospho-beta-D-ribosylamino)methylideneamino]imidazole-4-carboxamide = 5-[(5-phospho-1-deoxy-D-ribulos-1-ylimino)methylamino]-1-(5-phospho-beta-D-ribosyl)imidazole-4-carboxamide</text>
        <dbReference type="Rhea" id="RHEA:15469"/>
        <dbReference type="ChEBI" id="CHEBI:58435"/>
        <dbReference type="ChEBI" id="CHEBI:58525"/>
        <dbReference type="EC" id="5.3.1.16"/>
    </reaction>
</comment>
<evidence type="ECO:0000256" key="6">
    <source>
        <dbReference type="ARBA" id="ARBA00022605"/>
    </source>
</evidence>
<evidence type="ECO:0000256" key="3">
    <source>
        <dbReference type="ARBA" id="ARBA00005133"/>
    </source>
</evidence>
<evidence type="ECO:0000256" key="9">
    <source>
        <dbReference type="HAMAP-Rule" id="MF_01014"/>
    </source>
</evidence>
<dbReference type="HAMAP" id="MF_01014">
    <property type="entry name" value="HisA"/>
    <property type="match status" value="1"/>
</dbReference>
<feature type="active site" description="Proton acceptor" evidence="9">
    <location>
        <position position="8"/>
    </location>
</feature>
<evidence type="ECO:0000256" key="2">
    <source>
        <dbReference type="ARBA" id="ARBA00004496"/>
    </source>
</evidence>
<gene>
    <name evidence="9 12" type="primary">hisA</name>
    <name evidence="12" type="ORF">COA96_14685</name>
</gene>
<dbReference type="InterPro" id="IPR023016">
    <property type="entry name" value="HisA/PriA"/>
</dbReference>
<dbReference type="InterPro" id="IPR006062">
    <property type="entry name" value="His_biosynth"/>
</dbReference>
<evidence type="ECO:0000256" key="10">
    <source>
        <dbReference type="RuleBase" id="RU003657"/>
    </source>
</evidence>
<dbReference type="AlphaFoldDB" id="A0A2A5ASR6"/>
<keyword evidence="5 9" id="KW-0963">Cytoplasm</keyword>
<dbReference type="PANTHER" id="PTHR43090">
    <property type="entry name" value="1-(5-PHOSPHORIBOSYL)-5-[(5-PHOSPHORIBOSYLAMINO)METHYLIDENEAMINO] IMIDAZOLE-4-CARBOXAMIDE ISOMERASE"/>
    <property type="match status" value="1"/>
</dbReference>
<dbReference type="SUPFAM" id="SSF51366">
    <property type="entry name" value="Ribulose-phoshate binding barrel"/>
    <property type="match status" value="1"/>
</dbReference>
<comment type="similarity">
    <text evidence="4 9 10">Belongs to the HisA/HisF family.</text>
</comment>
<dbReference type="EMBL" id="NVVJ01000064">
    <property type="protein sequence ID" value="PCJ22353.1"/>
    <property type="molecule type" value="Genomic_DNA"/>
</dbReference>
<dbReference type="InterPro" id="IPR011060">
    <property type="entry name" value="RibuloseP-bd_barrel"/>
</dbReference>
<protein>
    <recommendedName>
        <fullName evidence="9 11">1-(5-phosphoribosyl)-5-[(5-phosphoribosylamino)methylideneamino] imidazole-4-carboxamide isomerase</fullName>
        <ecNumber evidence="9 11">5.3.1.16</ecNumber>
    </recommendedName>
    <alternativeName>
        <fullName evidence="9">Phosphoribosylformimino-5-aminoimidazole carboxamide ribotide isomerase</fullName>
    </alternativeName>
</protein>
<dbReference type="PANTHER" id="PTHR43090:SF2">
    <property type="entry name" value="1-(5-PHOSPHORIBOSYL)-5-[(5-PHOSPHORIBOSYLAMINO)METHYLIDENEAMINO] IMIDAZOLE-4-CARBOXAMIDE ISOMERASE"/>
    <property type="match status" value="1"/>
</dbReference>
<keyword evidence="7 9" id="KW-0368">Histidine biosynthesis</keyword>
<dbReference type="InterPro" id="IPR013785">
    <property type="entry name" value="Aldolase_TIM"/>
</dbReference>
<name>A0A2A5ASR6_9GAMM</name>
<evidence type="ECO:0000313" key="12">
    <source>
        <dbReference type="EMBL" id="PCJ22353.1"/>
    </source>
</evidence>
<dbReference type="GO" id="GO:0000162">
    <property type="term" value="P:L-tryptophan biosynthetic process"/>
    <property type="evidence" value="ECO:0007669"/>
    <property type="project" value="TreeGrafter"/>
</dbReference>
<dbReference type="InterPro" id="IPR006063">
    <property type="entry name" value="HisA_bact_arch"/>
</dbReference>
<dbReference type="EC" id="5.3.1.16" evidence="9 11"/>
<dbReference type="Gene3D" id="3.20.20.70">
    <property type="entry name" value="Aldolase class I"/>
    <property type="match status" value="1"/>
</dbReference>